<keyword evidence="9 11" id="KW-1208">Phospholipid metabolism</keyword>
<comment type="subcellular location">
    <subcellularLocation>
        <location evidence="11">Cell membrane</location>
        <topology evidence="11">Peripheral membrane protein</topology>
    </subcellularLocation>
</comment>
<dbReference type="UniPathway" id="UPA00558">
    <property type="reaction ID" value="UER00616"/>
</dbReference>
<evidence type="ECO:0000256" key="6">
    <source>
        <dbReference type="ARBA" id="ARBA00023145"/>
    </source>
</evidence>
<keyword evidence="5 11" id="KW-0472">Membrane</keyword>
<comment type="subunit">
    <text evidence="11">Heterodimer of a large membrane-associated beta subunit and a small pyruvoyl-containing alpha subunit.</text>
</comment>
<dbReference type="PANTHER" id="PTHR35809:SF1">
    <property type="entry name" value="ARCHAETIDYLSERINE DECARBOXYLASE PROENZYME-RELATED"/>
    <property type="match status" value="1"/>
</dbReference>
<evidence type="ECO:0000256" key="1">
    <source>
        <dbReference type="ARBA" id="ARBA00022475"/>
    </source>
</evidence>
<dbReference type="InterPro" id="IPR003817">
    <property type="entry name" value="PS_Dcarbxylase"/>
</dbReference>
<comment type="catalytic activity">
    <reaction evidence="11">
        <text>a 1,2-diacyl-sn-glycero-3-phospho-L-serine + H(+) = a 1,2-diacyl-sn-glycero-3-phosphoethanolamine + CO2</text>
        <dbReference type="Rhea" id="RHEA:20828"/>
        <dbReference type="ChEBI" id="CHEBI:15378"/>
        <dbReference type="ChEBI" id="CHEBI:16526"/>
        <dbReference type="ChEBI" id="CHEBI:57262"/>
        <dbReference type="ChEBI" id="CHEBI:64612"/>
        <dbReference type="EC" id="4.1.1.65"/>
    </reaction>
</comment>
<comment type="cofactor">
    <cofactor evidence="11">
        <name>pyruvate</name>
        <dbReference type="ChEBI" id="CHEBI:15361"/>
    </cofactor>
    <text evidence="11">Binds 1 pyruvoyl group covalently per subunit.</text>
</comment>
<dbReference type="EC" id="4.1.1.65" evidence="11"/>
<keyword evidence="2 11" id="KW-0444">Lipid biosynthesis</keyword>
<feature type="transmembrane region" description="Helical" evidence="12">
    <location>
        <begin position="10"/>
        <end position="28"/>
    </location>
</feature>
<dbReference type="OrthoDB" id="9790893at2"/>
<evidence type="ECO:0000256" key="8">
    <source>
        <dbReference type="ARBA" id="ARBA00023239"/>
    </source>
</evidence>
<feature type="site" description="Cleavage (non-hydrolytic); by autocatalysis" evidence="11">
    <location>
        <begin position="187"/>
        <end position="188"/>
    </location>
</feature>
<reference evidence="13 14" key="1">
    <citation type="journal article" date="2015" name="Sci. Rep.">
        <title>Unraveling adaptation of Pontibacter korlensis to radiation and infertility in desert through complete genome and comparative transcriptomic analysis.</title>
        <authorList>
            <person name="Dai J."/>
            <person name="Dai W."/>
            <person name="Qiu C."/>
            <person name="Yang Z."/>
            <person name="Zhang Y."/>
            <person name="Zhou M."/>
            <person name="Zhang L."/>
            <person name="Fang C."/>
            <person name="Gao Q."/>
            <person name="Yang Q."/>
            <person name="Li X."/>
            <person name="Wang Z."/>
            <person name="Wang Z."/>
            <person name="Jia Z."/>
            <person name="Chen X."/>
        </authorList>
    </citation>
    <scope>NUCLEOTIDE SEQUENCE [LARGE SCALE GENOMIC DNA]</scope>
    <source>
        <strain evidence="13 14">X14-1T</strain>
    </source>
</reference>
<feature type="chain" id="PRO_5023471178" description="Phosphatidylserine decarboxylase beta chain" evidence="11">
    <location>
        <begin position="1"/>
        <end position="187"/>
    </location>
</feature>
<dbReference type="STRING" id="400092.PKOR_06945"/>
<dbReference type="PATRIC" id="fig|400092.3.peg.1544"/>
<evidence type="ECO:0000256" key="7">
    <source>
        <dbReference type="ARBA" id="ARBA00023209"/>
    </source>
</evidence>
<keyword evidence="7 11" id="KW-0594">Phospholipid biosynthesis</keyword>
<accession>A0A0E3ZEH9</accession>
<keyword evidence="3 11" id="KW-0210">Decarboxylase</keyword>
<keyword evidence="12" id="KW-0812">Transmembrane</keyword>
<name>A0A0E3ZEH9_9BACT</name>
<dbReference type="NCBIfam" id="NF003678">
    <property type="entry name" value="PRK05305.1-2"/>
    <property type="match status" value="1"/>
</dbReference>
<evidence type="ECO:0000256" key="10">
    <source>
        <dbReference type="ARBA" id="ARBA00023317"/>
    </source>
</evidence>
<dbReference type="GO" id="GO:0004609">
    <property type="term" value="F:phosphatidylserine decarboxylase activity"/>
    <property type="evidence" value="ECO:0007669"/>
    <property type="project" value="UniProtKB-UniRule"/>
</dbReference>
<comment type="PTM">
    <text evidence="11">Is synthesized initially as an inactive proenzyme. Formation of the active enzyme involves a self-maturation process in which the active site pyruvoyl group is generated from an internal serine residue via an autocatalytic post-translational modification. Two non-identical subunits are generated from the proenzyme in this reaction, and the pyruvate is formed at the N-terminus of the alpha chain, which is derived from the carboxyl end of the proenzyme. The post-translation cleavage follows an unusual pathway, termed non-hydrolytic serinolysis, in which the side chain hydroxyl group of the serine supplies its oxygen atom to form the C-terminus of the beta chain, while the remainder of the serine residue undergoes an oxidative deamination to produce ammonia and the pyruvoyl prosthetic group on the alpha chain.</text>
</comment>
<keyword evidence="8 11" id="KW-0456">Lyase</keyword>
<evidence type="ECO:0000256" key="4">
    <source>
        <dbReference type="ARBA" id="ARBA00023098"/>
    </source>
</evidence>
<keyword evidence="10 11" id="KW-0670">Pyruvate</keyword>
<evidence type="ECO:0000313" key="14">
    <source>
        <dbReference type="Proteomes" id="UP000033109"/>
    </source>
</evidence>
<dbReference type="EMBL" id="CP009621">
    <property type="protein sequence ID" value="AKD02908.1"/>
    <property type="molecule type" value="Genomic_DNA"/>
</dbReference>
<dbReference type="PANTHER" id="PTHR35809">
    <property type="entry name" value="ARCHAETIDYLSERINE DECARBOXYLASE PROENZYME-RELATED"/>
    <property type="match status" value="1"/>
</dbReference>
<evidence type="ECO:0000256" key="12">
    <source>
        <dbReference type="SAM" id="Phobius"/>
    </source>
</evidence>
<organism evidence="13 14">
    <name type="scientific">Pontibacter korlensis</name>
    <dbReference type="NCBI Taxonomy" id="400092"/>
    <lineage>
        <taxon>Bacteria</taxon>
        <taxon>Pseudomonadati</taxon>
        <taxon>Bacteroidota</taxon>
        <taxon>Cytophagia</taxon>
        <taxon>Cytophagales</taxon>
        <taxon>Hymenobacteraceae</taxon>
        <taxon>Pontibacter</taxon>
    </lineage>
</organism>
<keyword evidence="14" id="KW-1185">Reference proteome</keyword>
<keyword evidence="1 11" id="KW-1003">Cell membrane</keyword>
<feature type="modified residue" description="Pyruvic acid (Ser); by autocatalysis" evidence="11">
    <location>
        <position position="188"/>
    </location>
</feature>
<dbReference type="Pfam" id="PF02666">
    <property type="entry name" value="PS_Dcarbxylase"/>
    <property type="match status" value="1"/>
</dbReference>
<dbReference type="NCBIfam" id="NF003685">
    <property type="entry name" value="PRK05305.2-5"/>
    <property type="match status" value="1"/>
</dbReference>
<dbReference type="KEGG" id="pko:PKOR_06945"/>
<sequence length="227" mass="25751">MKIHKEGRKILFFTLLILVVLNLLLYNFNAENGTFNKVFSAVSAVLFLLILQFFRSPYRTLLLHDDLIIAPADGKVVVIEEVEEPEYFKDKRKQISIFMSPINVHITRNPVSGIVKYFKYHPGNYFVAWHPKSSTQNERTTVVVESTAGPEVLFRQIAGAMARRIVWYVNEGDEVSQGEEFGFIKFGSRVDIFVPLDTEIKAELGQKTKGGQTVIAQLKTPPPTIFG</sequence>
<protein>
    <recommendedName>
        <fullName evidence="11">Phosphatidylserine decarboxylase proenzyme</fullName>
        <ecNumber evidence="11">4.1.1.65</ecNumber>
    </recommendedName>
    <component>
        <recommendedName>
            <fullName evidence="11">Phosphatidylserine decarboxylase alpha chain</fullName>
        </recommendedName>
    </component>
    <component>
        <recommendedName>
            <fullName evidence="11">Phosphatidylserine decarboxylase beta chain</fullName>
        </recommendedName>
    </component>
</protein>
<dbReference type="RefSeq" id="WP_046309924.1">
    <property type="nucleotide sequence ID" value="NZ_CBCSCY010000001.1"/>
</dbReference>
<dbReference type="HAMAP" id="MF_00664">
    <property type="entry name" value="PS_decarb_PSD_A"/>
    <property type="match status" value="1"/>
</dbReference>
<gene>
    <name evidence="11" type="primary">psd</name>
    <name evidence="13" type="ORF">PKOR_06945</name>
</gene>
<evidence type="ECO:0000256" key="9">
    <source>
        <dbReference type="ARBA" id="ARBA00023264"/>
    </source>
</evidence>
<keyword evidence="4 11" id="KW-0443">Lipid metabolism</keyword>
<evidence type="ECO:0000313" key="13">
    <source>
        <dbReference type="EMBL" id="AKD02908.1"/>
    </source>
</evidence>
<feature type="transmembrane region" description="Helical" evidence="12">
    <location>
        <begin position="34"/>
        <end position="54"/>
    </location>
</feature>
<proteinExistence type="inferred from homology"/>
<evidence type="ECO:0000256" key="3">
    <source>
        <dbReference type="ARBA" id="ARBA00022793"/>
    </source>
</evidence>
<feature type="active site" description="Schiff-base intermediate with substrate; via pyruvic acid" evidence="11">
    <location>
        <position position="188"/>
    </location>
</feature>
<evidence type="ECO:0000256" key="5">
    <source>
        <dbReference type="ARBA" id="ARBA00023136"/>
    </source>
</evidence>
<evidence type="ECO:0000256" key="11">
    <source>
        <dbReference type="HAMAP-Rule" id="MF_00664"/>
    </source>
</evidence>
<dbReference type="InterPro" id="IPR033175">
    <property type="entry name" value="PSD-A"/>
</dbReference>
<evidence type="ECO:0000256" key="2">
    <source>
        <dbReference type="ARBA" id="ARBA00022516"/>
    </source>
</evidence>
<comment type="pathway">
    <text evidence="11">Phospholipid metabolism; phosphatidylethanolamine biosynthesis; phosphatidylethanolamine from CDP-diacylglycerol: step 2/2.</text>
</comment>
<dbReference type="HOGENOM" id="CLU_072492_1_0_10"/>
<feature type="chain" id="PRO_5023471179" description="Phosphatidylserine decarboxylase alpha chain" evidence="11">
    <location>
        <begin position="188"/>
        <end position="227"/>
    </location>
</feature>
<keyword evidence="6 11" id="KW-0865">Zymogen</keyword>
<dbReference type="GO" id="GO:0005886">
    <property type="term" value="C:plasma membrane"/>
    <property type="evidence" value="ECO:0007669"/>
    <property type="project" value="UniProtKB-SubCell"/>
</dbReference>
<dbReference type="Proteomes" id="UP000033109">
    <property type="component" value="Chromosome"/>
</dbReference>
<dbReference type="GO" id="GO:0006646">
    <property type="term" value="P:phosphatidylethanolamine biosynthetic process"/>
    <property type="evidence" value="ECO:0007669"/>
    <property type="project" value="UniProtKB-UniRule"/>
</dbReference>
<comment type="similarity">
    <text evidence="11">Belongs to the phosphatidylserine decarboxylase family. PSD-A subfamily.</text>
</comment>
<dbReference type="AlphaFoldDB" id="A0A0E3ZEH9"/>
<keyword evidence="12" id="KW-1133">Transmembrane helix</keyword>
<comment type="function">
    <text evidence="11">Catalyzes the formation of phosphatidylethanolamine (PtdEtn) from phosphatidylserine (PtdSer).</text>
</comment>